<dbReference type="STRING" id="454136.NIES2119_25160"/>
<accession>A0A1U7I8D8</accession>
<dbReference type="AlphaFoldDB" id="A0A1U7I8D8"/>
<dbReference type="Gene3D" id="2.30.110.10">
    <property type="entry name" value="Electron Transport, Fmn-binding Protein, Chain A"/>
    <property type="match status" value="2"/>
</dbReference>
<dbReference type="OrthoDB" id="9796486at2"/>
<dbReference type="InterPro" id="IPR011576">
    <property type="entry name" value="Pyridox_Oxase_N"/>
</dbReference>
<name>A0A1U7I8D8_9CYAN</name>
<dbReference type="InterPro" id="IPR012349">
    <property type="entry name" value="Split_barrel_FMN-bd"/>
</dbReference>
<feature type="domain" description="Pyridoxamine 5'-phosphate oxidase N-terminal" evidence="1">
    <location>
        <begin position="169"/>
        <end position="269"/>
    </location>
</feature>
<dbReference type="EMBL" id="MRCE01000036">
    <property type="protein sequence ID" value="OKH32718.1"/>
    <property type="molecule type" value="Genomic_DNA"/>
</dbReference>
<reference evidence="2 3" key="1">
    <citation type="submission" date="2016-11" db="EMBL/GenBank/DDBJ databases">
        <title>Draft Genome Sequences of Nine Cyanobacterial Strains from Diverse Habitats.</title>
        <authorList>
            <person name="Zhu T."/>
            <person name="Hou S."/>
            <person name="Lu X."/>
            <person name="Hess W.R."/>
        </authorList>
    </citation>
    <scope>NUCLEOTIDE SEQUENCE [LARGE SCALE GENOMIC DNA]</scope>
    <source>
        <strain evidence="2 3">IAM M-71</strain>
    </source>
</reference>
<dbReference type="SUPFAM" id="SSF50475">
    <property type="entry name" value="FMN-binding split barrel"/>
    <property type="match status" value="1"/>
</dbReference>
<dbReference type="Pfam" id="PF01243">
    <property type="entry name" value="PNPOx_N"/>
    <property type="match status" value="1"/>
</dbReference>
<gene>
    <name evidence="2" type="ORF">NIES2119_25160</name>
</gene>
<dbReference type="Proteomes" id="UP000185860">
    <property type="component" value="Unassembled WGS sequence"/>
</dbReference>
<evidence type="ECO:0000313" key="2">
    <source>
        <dbReference type="EMBL" id="OKH32718.1"/>
    </source>
</evidence>
<comment type="caution">
    <text evidence="2">The sequence shown here is derived from an EMBL/GenBank/DDBJ whole genome shotgun (WGS) entry which is preliminary data.</text>
</comment>
<evidence type="ECO:0000313" key="3">
    <source>
        <dbReference type="Proteomes" id="UP000185860"/>
    </source>
</evidence>
<dbReference type="PANTHER" id="PTHR42815:SF2">
    <property type="entry name" value="FAD-BINDING, PUTATIVE (AFU_ORTHOLOGUE AFUA_6G07600)-RELATED"/>
    <property type="match status" value="1"/>
</dbReference>
<proteinExistence type="predicted"/>
<organism evidence="2 3">
    <name type="scientific">[Phormidium ambiguum] IAM M-71</name>
    <dbReference type="NCBI Taxonomy" id="454136"/>
    <lineage>
        <taxon>Bacteria</taxon>
        <taxon>Bacillati</taxon>
        <taxon>Cyanobacteriota</taxon>
        <taxon>Cyanophyceae</taxon>
        <taxon>Oscillatoriophycideae</taxon>
        <taxon>Aerosakkonematales</taxon>
        <taxon>Aerosakkonemataceae</taxon>
        <taxon>Floridanema</taxon>
    </lineage>
</organism>
<dbReference type="PANTHER" id="PTHR42815">
    <property type="entry name" value="FAD-BINDING, PUTATIVE (AFU_ORTHOLOGUE AFUA_6G07600)-RELATED"/>
    <property type="match status" value="1"/>
</dbReference>
<evidence type="ECO:0000259" key="1">
    <source>
        <dbReference type="Pfam" id="PF01243"/>
    </source>
</evidence>
<sequence length="313" mass="34711">MPFHSGEIAVQTRAGVREEAERIGQVICNTVKPAALSFLSTQQMAIAGTIASNGTIWASLLTGNSGFIQVLNEQTIEIEHTSNFTDILHRNLDSNAEIGLLIIDLSNRKRLRLNGNVTIQQPEKLQIQIKQAFFNCPKYIQTRYLETSAIAELPPPEIHTRNTLNSADESWINQADTFFIATANSTQGADASHRGGYPGFVQVINSQTLLFPDYAGNNMFQTLGNLAQNPQAGLLFINFEEGHTLQITGQAIILWDRELISAFPGAQRLIKLSISQVLETRNATSLRWQFGEYSPANPTLGEDRKKEDLEKTL</sequence>
<protein>
    <submittedName>
        <fullName evidence="2">Pyridoxamine 5-phosphate oxidase</fullName>
    </submittedName>
</protein>